<dbReference type="GO" id="GO:0006302">
    <property type="term" value="P:double-strand break repair"/>
    <property type="evidence" value="ECO:0007669"/>
    <property type="project" value="TreeGrafter"/>
</dbReference>
<comment type="caution">
    <text evidence="3">The sequence shown here is derived from an EMBL/GenBank/DDBJ whole genome shotgun (WGS) entry which is preliminary data.</text>
</comment>
<dbReference type="GO" id="GO:0007004">
    <property type="term" value="P:telomere maintenance via telomerase"/>
    <property type="evidence" value="ECO:0007669"/>
    <property type="project" value="TreeGrafter"/>
</dbReference>
<feature type="compositionally biased region" description="Basic and acidic residues" evidence="2">
    <location>
        <begin position="567"/>
        <end position="577"/>
    </location>
</feature>
<dbReference type="RefSeq" id="WP_089121941.1">
    <property type="nucleotide sequence ID" value="NZ_BCMI01000033.1"/>
</dbReference>
<dbReference type="PANTHER" id="PTHR18867:SF12">
    <property type="entry name" value="DNA REPAIR PROTEIN RAD50"/>
    <property type="match status" value="1"/>
</dbReference>
<keyword evidence="1" id="KW-0175">Coiled coil</keyword>
<feature type="region of interest" description="Disordered" evidence="2">
    <location>
        <begin position="1944"/>
        <end position="1970"/>
    </location>
</feature>
<dbReference type="Proteomes" id="UP000198414">
    <property type="component" value="Unassembled WGS sequence"/>
</dbReference>
<accession>A0A1Z5IZ37</accession>
<dbReference type="OrthoDB" id="2137849at2"/>
<feature type="region of interest" description="Disordered" evidence="2">
    <location>
        <begin position="38"/>
        <end position="60"/>
    </location>
</feature>
<feature type="compositionally biased region" description="Basic and acidic residues" evidence="2">
    <location>
        <begin position="657"/>
        <end position="667"/>
    </location>
</feature>
<reference evidence="3 4" key="1">
    <citation type="submission" date="2015-11" db="EMBL/GenBank/DDBJ databases">
        <title>Draft genome sequences of new species of the genus Lactobacillus isolated from orchardgrass silage.</title>
        <authorList>
            <person name="Tohno M."/>
            <person name="Tanizawa Y."/>
            <person name="Arita M."/>
        </authorList>
    </citation>
    <scope>NUCLEOTIDE SEQUENCE [LARGE SCALE GENOMIC DNA]</scope>
    <source>
        <strain evidence="3 4">IWT25</strain>
    </source>
</reference>
<feature type="compositionally biased region" description="Basic residues" evidence="2">
    <location>
        <begin position="1949"/>
        <end position="1960"/>
    </location>
</feature>
<evidence type="ECO:0000256" key="2">
    <source>
        <dbReference type="SAM" id="MobiDB-lite"/>
    </source>
</evidence>
<dbReference type="GO" id="GO:0003691">
    <property type="term" value="F:double-stranded telomeric DNA binding"/>
    <property type="evidence" value="ECO:0007669"/>
    <property type="project" value="TreeGrafter"/>
</dbReference>
<proteinExistence type="predicted"/>
<dbReference type="GO" id="GO:0000722">
    <property type="term" value="P:telomere maintenance via recombination"/>
    <property type="evidence" value="ECO:0007669"/>
    <property type="project" value="TreeGrafter"/>
</dbReference>
<dbReference type="GO" id="GO:0051880">
    <property type="term" value="F:G-quadruplex DNA binding"/>
    <property type="evidence" value="ECO:0007669"/>
    <property type="project" value="TreeGrafter"/>
</dbReference>
<protein>
    <submittedName>
        <fullName evidence="3">Putative minor tail protein</fullName>
    </submittedName>
</protein>
<organism evidence="3 4">
    <name type="scientific">Secundilactobacillus pentosiphilus</name>
    <dbReference type="NCBI Taxonomy" id="1714682"/>
    <lineage>
        <taxon>Bacteria</taxon>
        <taxon>Bacillati</taxon>
        <taxon>Bacillota</taxon>
        <taxon>Bacilli</taxon>
        <taxon>Lactobacillales</taxon>
        <taxon>Lactobacillaceae</taxon>
        <taxon>Secundilactobacillus</taxon>
    </lineage>
</organism>
<feature type="region of interest" description="Disordered" evidence="2">
    <location>
        <begin position="642"/>
        <end position="684"/>
    </location>
</feature>
<name>A0A1Z5IZ37_9LACO</name>
<evidence type="ECO:0000256" key="1">
    <source>
        <dbReference type="SAM" id="Coils"/>
    </source>
</evidence>
<evidence type="ECO:0000313" key="4">
    <source>
        <dbReference type="Proteomes" id="UP000198414"/>
    </source>
</evidence>
<sequence length="2108" mass="229199">MDLETLQVIFDMNTERIQPKLDALQHKFSNVFDRISGTAKSGSEKAEDSMSVAGGSKKMSEQLSELNDKTKGMMDKFNTIINGGAEKAAKSMTGNMGKMRTDTMKSVDSMVADIDSKMDQARAAQERMMNLRGMKSDSLDAGDNKQASRYDEQAASAQARMVRYQNQAKALAQELNNEAKELPGTLHRIADGMDENEVKIEAIRRKIKGLEVAEKDAYALDPNKGFDAEPSVPTDKSRAIAERINKERASMNKLIATSDALNEQYGRLQDRSKELAGASERVDTGLESEGRQTRSLRENFARLGNEFRSVGSRMRSVLSSIGRFSGLSRLSRQFRQLRGESGGLISRLAEVGSRGSHSMNRLSNSTHRSESSLRQLSFGLKSLPAQFIVWGIGFEAMQKFSEGLLNAAKTDRQFNASLNAVKANLMTAFYPLYTAIIPWLDEFMSALAKATGWLAQFSAALFGMSNGAARAGAANMYKQTKAMGDTSKATSKATKELQKHNAAITAHNRAMQQAVAKENAAITAHNKAMQAAVQKENDAIKKRNAARRKSIQDENADIRASNARRRQAVEDANEKIRASNKRVAADVAKQNEAQKKRIEELKKKYADYKNSLMGFDEINTLNVSKDIPDYTPKKAKQKALETFHPQATKQSDFTPEPLKRYTPEPLKHYTPKPTKSAESLDDYQPDGTDKAFAKPMEAFAGAAAAARKLKQILADLFKPMKEAWDKEGAGVVKEAKYALKEIERLLGDIGRSFMKVWDSKTGVRVLTDILRLLKTVLGIIGDVAKAFAQAWEDHGAGTKYIRSIFNALDAILKVLIEIGKSFRKAWNDGGTGRKIASDLLRLFTDVNRMIITIANSFRKAWTEGNTGTKLFSAWLHAFDQIVKLADSFVNSFRKAWAEGGVGTKIFNNILKIATNVGKVIGALAGQFRKAWDSGKLGQSIFHTILGAANDVLSRIKDMSTATVTFAKHLDFRPLLESIKSLFTSLRGLNKTIWNALDWGYKNVLLPLAKFTITKALPNFFKLLSAAIKVVNAVLKALAPLAKSLFNTFLKPFAGYTGGKGIGALQLITKLLNGLANWINKHQSTVRDFAKVLAGIFAFRVATGGLTKGIGLLEKMNGSLGKIKGAGTIFKDIFNKITGLDKLKAAKDSLGDMAGLKWGNLKDGASHAKTFAGAAWSKLKDGAKWAGDLAGLGWSKLKTGAVVIVDFVKGIKDWSIWSKLAAAGQAALNAVMDINPFVLIASAIAAVVAGLVLLYKHDKKFRDFCNNIGKSISNKLGDAIKWLKKNWSHIGEFIINPVGSIARWFMKDTKTGREITKWGAARLKNAVNWAKGIGSGINNAVSKSHKALSTAGSNIHKWLSEKSHTAFDSVKSKARTLGKDIGGFISSHKKEFSKSSSNIHSWLSSKAKDAFKTVSRKAKTIGKDIGSFVTNGKNHLTKAGSNIHSWISEKSKNAFKAVSSKARTLGKDISSFVNKGKGHLTQASSNIHEWVSSKAKNAFKSVRDKAKGIGKYIHDRVNDGKSHMTKASSNIKAWVSGKAKDAFKTVRSRASSIGKYIHDKVNAGKGHMTQASSNIRSWVSGKAKDAFKSVRGKAKSIGSYIKTHVRNGKGSMESASKTIYTAVHSKASKAFTALEKRAKSLGKNIAKGIRDGVGGVKSAGRSIANAIVGTIGDAVNGVIDGLKWILRHVGASGRAGDMHHWRVPHFATGGVHQGGLALVNDADDDTYQESYELPNGKQGLFPKKRNLITDLPYGTKIKSAVDTEKDIYNQLPHYAYGVSGNTWTFNLPTGKSNHVLKFGPVLSAVSNAIGRKVKGLLKGIEGNVLWDANHPKTIINDFTRNADFFGYSNSLGATLGHSANSLVRKGATSNIGKALRSFADKQMAKIRSIIKAAEDAYKRAVAAAKKAAEEAARKAREAEEKARKAIERGKSEAARTASGWLKELSDDNRSKHHKKHKKHRGHELGGLVTEPDDYPLAENGRPEMILPLSKPKLALGYIAESLQRMGYAGSGVTMPKAMTQTQLPVSMTPSTSQGNSDVGVQGDGVSGMQEALVNAITMALQQNSGVQSASASGQPVEITVKIGDESLGKHAIKGINAVNRKNGRNMLNL</sequence>
<dbReference type="GO" id="GO:0043047">
    <property type="term" value="F:single-stranded telomeric DNA binding"/>
    <property type="evidence" value="ECO:0007669"/>
    <property type="project" value="TreeGrafter"/>
</dbReference>
<feature type="region of interest" description="Disordered" evidence="2">
    <location>
        <begin position="543"/>
        <end position="583"/>
    </location>
</feature>
<feature type="coiled-coil region" evidence="1">
    <location>
        <begin position="1889"/>
        <end position="1931"/>
    </location>
</feature>
<evidence type="ECO:0000313" key="3">
    <source>
        <dbReference type="EMBL" id="GAX07037.1"/>
    </source>
</evidence>
<dbReference type="EMBL" id="BCMI01000033">
    <property type="protein sequence ID" value="GAX07037.1"/>
    <property type="molecule type" value="Genomic_DNA"/>
</dbReference>
<feature type="coiled-coil region" evidence="1">
    <location>
        <begin position="147"/>
        <end position="213"/>
    </location>
</feature>
<dbReference type="Gene3D" id="1.20.120.20">
    <property type="entry name" value="Apolipoprotein"/>
    <property type="match status" value="2"/>
</dbReference>
<gene>
    <name evidence="3" type="ORF">IWT25_02385</name>
</gene>
<feature type="coiled-coil region" evidence="1">
    <location>
        <begin position="584"/>
        <end position="611"/>
    </location>
</feature>
<dbReference type="PANTHER" id="PTHR18867">
    <property type="entry name" value="RAD50"/>
    <property type="match status" value="1"/>
</dbReference>